<evidence type="ECO:0000256" key="3">
    <source>
        <dbReference type="ARBA" id="ARBA00022801"/>
    </source>
</evidence>
<keyword evidence="1" id="KW-0479">Metal-binding</keyword>
<feature type="domain" description="PNPLA" evidence="11">
    <location>
        <begin position="740"/>
        <end position="947"/>
    </location>
</feature>
<proteinExistence type="predicted"/>
<dbReference type="GO" id="GO:0047499">
    <property type="term" value="F:calcium-independent phospholipase A2 activity"/>
    <property type="evidence" value="ECO:0007669"/>
    <property type="project" value="TreeGrafter"/>
</dbReference>
<dbReference type="GO" id="GO:0019369">
    <property type="term" value="P:arachidonate metabolic process"/>
    <property type="evidence" value="ECO:0007669"/>
    <property type="project" value="TreeGrafter"/>
</dbReference>
<dbReference type="PANTHER" id="PTHR24185">
    <property type="entry name" value="CALCIUM-INDEPENDENT PHOSPHOLIPASE A2-GAMMA"/>
    <property type="match status" value="1"/>
</dbReference>
<dbReference type="GO" id="GO:0046486">
    <property type="term" value="P:glycerolipid metabolic process"/>
    <property type="evidence" value="ECO:0007669"/>
    <property type="project" value="UniProtKB-ARBA"/>
</dbReference>
<evidence type="ECO:0000259" key="11">
    <source>
        <dbReference type="PROSITE" id="PS51635"/>
    </source>
</evidence>
<keyword evidence="5 8" id="KW-0442">Lipid degradation</keyword>
<feature type="active site" description="Proton acceptor" evidence="8">
    <location>
        <position position="934"/>
    </location>
</feature>
<keyword evidence="2 7" id="KW-0863">Zinc-finger</keyword>
<feature type="domain" description="B box-type" evidence="10">
    <location>
        <begin position="6"/>
        <end position="54"/>
    </location>
</feature>
<feature type="region of interest" description="Disordered" evidence="9">
    <location>
        <begin position="1432"/>
        <end position="1452"/>
    </location>
</feature>
<dbReference type="InterPro" id="IPR000315">
    <property type="entry name" value="Znf_B-box"/>
</dbReference>
<feature type="short sequence motif" description="DGA/G" evidence="8">
    <location>
        <begin position="934"/>
        <end position="936"/>
    </location>
</feature>
<evidence type="ECO:0000313" key="12">
    <source>
        <dbReference type="EMBL" id="KAH6886245.1"/>
    </source>
</evidence>
<gene>
    <name evidence="12" type="ORF">B0T10DRAFT_490889</name>
</gene>
<dbReference type="CDD" id="cd19757">
    <property type="entry name" value="Bbox1"/>
    <property type="match status" value="1"/>
</dbReference>
<keyword evidence="3 8" id="KW-0378">Hydrolase</keyword>
<feature type="short sequence motif" description="GXSXG" evidence="8">
    <location>
        <begin position="778"/>
        <end position="782"/>
    </location>
</feature>
<evidence type="ECO:0000256" key="1">
    <source>
        <dbReference type="ARBA" id="ARBA00022723"/>
    </source>
</evidence>
<dbReference type="GO" id="GO:0016020">
    <property type="term" value="C:membrane"/>
    <property type="evidence" value="ECO:0007669"/>
    <property type="project" value="TreeGrafter"/>
</dbReference>
<feature type="active site" description="Nucleophile" evidence="8">
    <location>
        <position position="780"/>
    </location>
</feature>
<dbReference type="GO" id="GO:0016042">
    <property type="term" value="P:lipid catabolic process"/>
    <property type="evidence" value="ECO:0007669"/>
    <property type="project" value="UniProtKB-UniRule"/>
</dbReference>
<evidence type="ECO:0000256" key="9">
    <source>
        <dbReference type="SAM" id="MobiDB-lite"/>
    </source>
</evidence>
<evidence type="ECO:0000259" key="10">
    <source>
        <dbReference type="PROSITE" id="PS50119"/>
    </source>
</evidence>
<dbReference type="Pfam" id="PF01734">
    <property type="entry name" value="Patatin"/>
    <property type="match status" value="1"/>
</dbReference>
<dbReference type="InterPro" id="IPR002641">
    <property type="entry name" value="PNPLA_dom"/>
</dbReference>
<keyword evidence="4" id="KW-0862">Zinc</keyword>
<organism evidence="12 13">
    <name type="scientific">Thelonectria olida</name>
    <dbReference type="NCBI Taxonomy" id="1576542"/>
    <lineage>
        <taxon>Eukaryota</taxon>
        <taxon>Fungi</taxon>
        <taxon>Dikarya</taxon>
        <taxon>Ascomycota</taxon>
        <taxon>Pezizomycotina</taxon>
        <taxon>Sordariomycetes</taxon>
        <taxon>Hypocreomycetidae</taxon>
        <taxon>Hypocreales</taxon>
        <taxon>Nectriaceae</taxon>
        <taxon>Thelonectria</taxon>
    </lineage>
</organism>
<keyword evidence="13" id="KW-1185">Reference proteome</keyword>
<evidence type="ECO:0000313" key="13">
    <source>
        <dbReference type="Proteomes" id="UP000777438"/>
    </source>
</evidence>
<dbReference type="Gene3D" id="3.40.1090.10">
    <property type="entry name" value="Cytosolic phospholipase A2 catalytic domain"/>
    <property type="match status" value="1"/>
</dbReference>
<feature type="compositionally biased region" description="Acidic residues" evidence="9">
    <location>
        <begin position="1440"/>
        <end position="1452"/>
    </location>
</feature>
<dbReference type="EMBL" id="JAGPYM010000016">
    <property type="protein sequence ID" value="KAH6886245.1"/>
    <property type="molecule type" value="Genomic_DNA"/>
</dbReference>
<evidence type="ECO:0000256" key="4">
    <source>
        <dbReference type="ARBA" id="ARBA00022833"/>
    </source>
</evidence>
<evidence type="ECO:0000256" key="8">
    <source>
        <dbReference type="PROSITE-ProRule" id="PRU01161"/>
    </source>
</evidence>
<dbReference type="GO" id="GO:0008270">
    <property type="term" value="F:zinc ion binding"/>
    <property type="evidence" value="ECO:0007669"/>
    <property type="project" value="UniProtKB-KW"/>
</dbReference>
<comment type="caution">
    <text evidence="12">The sequence shown here is derived from an EMBL/GenBank/DDBJ whole genome shotgun (WGS) entry which is preliminary data.</text>
</comment>
<dbReference type="Proteomes" id="UP000777438">
    <property type="component" value="Unassembled WGS sequence"/>
</dbReference>
<evidence type="ECO:0000256" key="2">
    <source>
        <dbReference type="ARBA" id="ARBA00022771"/>
    </source>
</evidence>
<name>A0A9P8W2J4_9HYPO</name>
<feature type="short sequence motif" description="GXGXXG" evidence="8">
    <location>
        <begin position="744"/>
        <end position="749"/>
    </location>
</feature>
<feature type="compositionally biased region" description="Low complexity" evidence="9">
    <location>
        <begin position="1333"/>
        <end position="1344"/>
    </location>
</feature>
<keyword evidence="6 8" id="KW-0443">Lipid metabolism</keyword>
<dbReference type="PROSITE" id="PS50119">
    <property type="entry name" value="ZF_BBOX"/>
    <property type="match status" value="1"/>
</dbReference>
<dbReference type="PANTHER" id="PTHR24185:SF1">
    <property type="entry name" value="CALCIUM-INDEPENDENT PHOSPHOLIPASE A2-GAMMA"/>
    <property type="match status" value="1"/>
</dbReference>
<dbReference type="CDD" id="cd07199">
    <property type="entry name" value="Pat17_PNPLA8_PNPLA9_like"/>
    <property type="match status" value="1"/>
</dbReference>
<sequence>MERPEPEGLSCGGCQGAQSKLYCFSCQSHFCHGCWTKQHPPENPWAAKHEKIDSDVYQRLEGTFNPPSDAKIQDKLHRDDEETTWFAVKRDANGHPKILHDSGRYASLVAHGSCGGEHLARFPALVSFVGQTGAGKSTLIKMLIERRLASRIGGGSIDRASARELFATPVVGSYENDIDPTSGDVHLYADPSSYFEERPIFYVDSEGLEAGEKNPIAMRWRDSSQNERPTPGGKPPKSGRTRSRLTKKWRFSREVSRNLNWGDGSEHKKREFAVTHLYPRILYTFSDVIVFVLRNSRTFESAVVTRLIDWAVEVLNASTNQPRLPHAIIAVNAAISKTPVQRWDVEDATNRLLGSVNESTPSERATERIRALMKHWDLPEKPVRSVRDLLLCYYSSVRVVFIPDDNQYLRLEAQTEKLHGEIQSACESSMMSKKKARMLMNADELDELFQAAFDHFSRSPDATFDLIKAARKNTPIPRDFAGNLTKIAVAIRDTLQKERNITGHDVFKPLSLMAASSILLECTRSNWKGSALEFFEANYSEPCLNALQDFCKQFWPCEYADIGTRGKGRCVNTLARHQKGHQMKGKQVPGEYVASFTFDGLLPLWLNWIRDWLDRFQSYLLQHPRTREEDMIPKIHRHNLHRFFEQVGGSFAYVNHSVCMCCVRELPEHPLQCGHVLCTLCMKAYGVLDDRLKAKGAIAVQPGHISLHRCPLHSTQRAGFEFVEPRTISLKPDWAGVRLLCLDGGGIRGIVELEVLRHIEMELGGLVPIQSFFDLIVGTSTGGIIATGLGIKNWRVTNCITKFMTLADKAFTKRLLPGLHDIPIIGKAGRRYHTKPFEEVLQHTFKDDSLFGGYYIDPSNYRTRVALTSTTATGSTPVVLANYNRPDESPFTDFLRPDHPEDELKIWEAIRATTAAPGYFKPFTKPETGQRFVDGAVYHNNPIYVAFEESKLLWPDVRHRLPDIILSIGTGHNRQKNDAIRLDMDTEYSLKISRTAPPDVNGAENDLSRVFQNFRMMFARMSNVLSSHIRWVSFEREVTLPVPLEKTKDARSRLQRIDPPLGYDPPSLDDKAKMIDLKRTVNEVLTKNPRQRRQIRYVARRLIASSFYFEKLRHDGIGSGHYQCDGRILCRFPNNSDELSHLGNFLRSQQCQGSNENGQRDYPMFCIEEQGRPRFDMEISSSVVDKMCQGQLSIFDFDRVVFRVSNKNAEVTLSLALWDTEEGKADVIPVSGFPRRIVAESSQPMPASPSFGTVEISAADYWKEVDEYTSSYRELIQVDDLDLNNATSSVEVPKSRAWGLWQDAGPSWEFRRLLRRRPRMTVSSGNKKPPSHSPSQTPSLSSASNEESDDQLGTPIKELQLNEPGLSMRFSRDEATNRAPESALETEEDEDEPLSLLIRRNLGVLRGLGANGTSIVEMERAVALSLLEGRAVTPHGLGFDPDDFDEEQDEGD</sequence>
<dbReference type="InterPro" id="IPR017907">
    <property type="entry name" value="Znf_RING_CS"/>
</dbReference>
<evidence type="ECO:0000256" key="6">
    <source>
        <dbReference type="ARBA" id="ARBA00023098"/>
    </source>
</evidence>
<accession>A0A9P8W2J4</accession>
<evidence type="ECO:0000256" key="7">
    <source>
        <dbReference type="PROSITE-ProRule" id="PRU00024"/>
    </source>
</evidence>
<evidence type="ECO:0000256" key="5">
    <source>
        <dbReference type="ARBA" id="ARBA00022963"/>
    </source>
</evidence>
<dbReference type="OrthoDB" id="194358at2759"/>
<feature type="region of interest" description="Disordered" evidence="9">
    <location>
        <begin position="218"/>
        <end position="245"/>
    </location>
</feature>
<dbReference type="SUPFAM" id="SSF52151">
    <property type="entry name" value="FabD/lysophospholipase-like"/>
    <property type="match status" value="1"/>
</dbReference>
<evidence type="ECO:0008006" key="14">
    <source>
        <dbReference type="Google" id="ProtNLM"/>
    </source>
</evidence>
<dbReference type="InterPro" id="IPR016035">
    <property type="entry name" value="Acyl_Trfase/lysoPLipase"/>
</dbReference>
<feature type="region of interest" description="Disordered" evidence="9">
    <location>
        <begin position="1320"/>
        <end position="1392"/>
    </location>
</feature>
<protein>
    <recommendedName>
        <fullName evidence="14">PNPLA domain-containing protein</fullName>
    </recommendedName>
</protein>
<reference evidence="12 13" key="1">
    <citation type="journal article" date="2021" name="Nat. Commun.">
        <title>Genetic determinants of endophytism in the Arabidopsis root mycobiome.</title>
        <authorList>
            <person name="Mesny F."/>
            <person name="Miyauchi S."/>
            <person name="Thiergart T."/>
            <person name="Pickel B."/>
            <person name="Atanasova L."/>
            <person name="Karlsson M."/>
            <person name="Huettel B."/>
            <person name="Barry K.W."/>
            <person name="Haridas S."/>
            <person name="Chen C."/>
            <person name="Bauer D."/>
            <person name="Andreopoulos W."/>
            <person name="Pangilinan J."/>
            <person name="LaButti K."/>
            <person name="Riley R."/>
            <person name="Lipzen A."/>
            <person name="Clum A."/>
            <person name="Drula E."/>
            <person name="Henrissat B."/>
            <person name="Kohler A."/>
            <person name="Grigoriev I.V."/>
            <person name="Martin F.M."/>
            <person name="Hacquard S."/>
        </authorList>
    </citation>
    <scope>NUCLEOTIDE SEQUENCE [LARGE SCALE GENOMIC DNA]</scope>
    <source>
        <strain evidence="12 13">MPI-CAGE-CH-0241</strain>
    </source>
</reference>
<dbReference type="PROSITE" id="PS51635">
    <property type="entry name" value="PNPLA"/>
    <property type="match status" value="1"/>
</dbReference>
<dbReference type="PROSITE" id="PS00518">
    <property type="entry name" value="ZF_RING_1"/>
    <property type="match status" value="1"/>
</dbReference>